<name>A0A6J4LB35_9CYAN</name>
<accession>A0A6J4LB35</accession>
<dbReference type="AlphaFoldDB" id="A0A6J4LB35"/>
<organism evidence="1">
    <name type="scientific">uncultured Leptolyngbya sp</name>
    <dbReference type="NCBI Taxonomy" id="332963"/>
    <lineage>
        <taxon>Bacteria</taxon>
        <taxon>Bacillati</taxon>
        <taxon>Cyanobacteriota</taxon>
        <taxon>Cyanophyceae</taxon>
        <taxon>Leptolyngbyales</taxon>
        <taxon>Leptolyngbyaceae</taxon>
        <taxon>Leptolyngbya group</taxon>
        <taxon>Leptolyngbya</taxon>
        <taxon>environmental samples</taxon>
    </lineage>
</organism>
<sequence>MRVVFPGSKRDGKLATVEALKQQDGRLMAILQVDGESKPWTEVLLSWLEPV</sequence>
<evidence type="ECO:0000313" key="1">
    <source>
        <dbReference type="EMBL" id="CAA9327404.1"/>
    </source>
</evidence>
<dbReference type="EMBL" id="CADCTY010000604">
    <property type="protein sequence ID" value="CAA9327404.1"/>
    <property type="molecule type" value="Genomic_DNA"/>
</dbReference>
<gene>
    <name evidence="1" type="ORF">AVDCRST_MAG94-1741</name>
</gene>
<proteinExistence type="predicted"/>
<protein>
    <submittedName>
        <fullName evidence="1">Uncharacterized protein</fullName>
    </submittedName>
</protein>
<reference evidence="1" key="1">
    <citation type="submission" date="2020-02" db="EMBL/GenBank/DDBJ databases">
        <authorList>
            <person name="Meier V. D."/>
        </authorList>
    </citation>
    <scope>NUCLEOTIDE SEQUENCE</scope>
    <source>
        <strain evidence="1">AVDCRST_MAG94</strain>
    </source>
</reference>